<organism evidence="10 11">
    <name type="scientific">Mucilaginibacter sabulilitoris</name>
    <dbReference type="NCBI Taxonomy" id="1173583"/>
    <lineage>
        <taxon>Bacteria</taxon>
        <taxon>Pseudomonadati</taxon>
        <taxon>Bacteroidota</taxon>
        <taxon>Sphingobacteriia</taxon>
        <taxon>Sphingobacteriales</taxon>
        <taxon>Sphingobacteriaceae</taxon>
        <taxon>Mucilaginibacter</taxon>
    </lineage>
</organism>
<dbReference type="Pfam" id="PF07715">
    <property type="entry name" value="Plug"/>
    <property type="match status" value="1"/>
</dbReference>
<evidence type="ECO:0000256" key="6">
    <source>
        <dbReference type="ARBA" id="ARBA00023237"/>
    </source>
</evidence>
<dbReference type="Gene3D" id="2.170.130.10">
    <property type="entry name" value="TonB-dependent receptor, plug domain"/>
    <property type="match status" value="1"/>
</dbReference>
<dbReference type="InterPro" id="IPR039426">
    <property type="entry name" value="TonB-dep_rcpt-like"/>
</dbReference>
<proteinExistence type="inferred from homology"/>
<comment type="subcellular location">
    <subcellularLocation>
        <location evidence="1 7">Cell outer membrane</location>
        <topology evidence="1 7">Multi-pass membrane protein</topology>
    </subcellularLocation>
</comment>
<keyword evidence="4 7" id="KW-0812">Transmembrane</keyword>
<dbReference type="SUPFAM" id="SSF56935">
    <property type="entry name" value="Porins"/>
    <property type="match status" value="1"/>
</dbReference>
<dbReference type="PROSITE" id="PS52016">
    <property type="entry name" value="TONB_DEPENDENT_REC_3"/>
    <property type="match status" value="1"/>
</dbReference>
<evidence type="ECO:0000256" key="1">
    <source>
        <dbReference type="ARBA" id="ARBA00004571"/>
    </source>
</evidence>
<sequence>MKFYCDGRGTPFPKVSYYSIRTKLLCCLLVLLSLNSNTFAVANSSVTALSNSFDDIKVHGVVTDSKGTTLPGVSIKIKGTNKGTITDMNGAYSITAPASGVLVFTFIGFASQELAVKAENTVNVKLLEASNSLDAVVVVGYGTQSKRLVTGAISKVDLAQTRSLPNTNVTEALRGRVAGVQFTSNGRPGQNGSILIRGPRSLSGGNDPLIVVDGIFFNGNLSDINPNDIESIDVLKDASAAAIYGSRAANGVILVTSKKGTSDKPVVTLNSYYGVSEIARTIKLLSPERYIEKTLDYLKESGQAVKPDIADNLTSVEAENYRAGKSLDPWQEATQDASISSVDLSVAGKSGKTSFYNSASYTNEKGLMYNDNQKRITLRSNIENQVNDWLKIGMTATFVNRDLSGISADLNSLYYSSPYGNWFYPDGQPTQFSVTTETISGNPLRSSILTTNSEVSQNLFSNFYGIVNIPAIKGLSYRVNFSPNYRWDHNYNAVRQDIHVTNNTKSASKFNQQSYDYVLENIVTYNRRINDDHYFDVTLLYGRNRNRFENTTATASQLSTDALGYNSLTFGGIQTVASAAQDVNGISSMARINYNYKEKYLVTLTARRDGSSVFAKNNKYATFPSAAIGWIASEEGFLKDSKTISLLKFKLSYGAVGNQAISPYQSISLSNTNNYVYGNPGITALGVYPANMANDNLKWETTYTSNLAVDFGLFNNRINGTVEVYNSDTKNLLVRRIIPVMTGYTSVQANLGATNNKGIDIAINTVNVKSSKFEWLSNFTVSMNKNKIVHLYRSDVNGDGKEDDDLANNWFIGHPITSYFDYVFNGIYQQGDAIPANSQPGFVRLKDLNGDGVINASDRTIVGSGGQPKFRGGIGNTFNYSGFSLYVFVNAMLGWTSDFILLDPNSTRSENSPGRALNQIDAGWWTPENKSATRPSLVYTNTAGHNYYVSRNFARIQDVSLSYNFPKKITDRLKLGSLRAYVSGKNLYTFTNYPGSDPEIITATGTAANIKANMYPLARTISFGFNVGF</sequence>
<reference evidence="10 11" key="1">
    <citation type="submission" date="2023-11" db="EMBL/GenBank/DDBJ databases">
        <title>Analysis of the Genomes of Mucilaginibacter gossypii cycad 4 and M. sabulilitoris SNA2: microbes with the potential for plant growth promotion.</title>
        <authorList>
            <person name="Hirsch A.M."/>
            <person name="Humm E."/>
            <person name="Rubbi M."/>
            <person name="Del Vecchio G."/>
            <person name="Ha S.M."/>
            <person name="Pellegrini M."/>
            <person name="Gunsalus R.P."/>
        </authorList>
    </citation>
    <scope>NUCLEOTIDE SEQUENCE [LARGE SCALE GENOMIC DNA]</scope>
    <source>
        <strain evidence="10 11">SNA2</strain>
    </source>
</reference>
<dbReference type="RefSeq" id="WP_321565344.1">
    <property type="nucleotide sequence ID" value="NZ_CP139558.1"/>
</dbReference>
<dbReference type="Proteomes" id="UP001324380">
    <property type="component" value="Chromosome"/>
</dbReference>
<dbReference type="InterPro" id="IPR012910">
    <property type="entry name" value="Plug_dom"/>
</dbReference>
<evidence type="ECO:0000259" key="9">
    <source>
        <dbReference type="Pfam" id="PF07715"/>
    </source>
</evidence>
<evidence type="ECO:0000256" key="5">
    <source>
        <dbReference type="ARBA" id="ARBA00023136"/>
    </source>
</evidence>
<evidence type="ECO:0000256" key="2">
    <source>
        <dbReference type="ARBA" id="ARBA00022448"/>
    </source>
</evidence>
<dbReference type="InterPro" id="IPR036942">
    <property type="entry name" value="Beta-barrel_TonB_sf"/>
</dbReference>
<evidence type="ECO:0000313" key="10">
    <source>
        <dbReference type="EMBL" id="WPU96243.1"/>
    </source>
</evidence>
<evidence type="ECO:0000313" key="11">
    <source>
        <dbReference type="Proteomes" id="UP001324380"/>
    </source>
</evidence>
<gene>
    <name evidence="10" type="ORF">SNE25_12015</name>
</gene>
<accession>A0ABZ0TW25</accession>
<feature type="domain" description="TonB-dependent receptor plug" evidence="9">
    <location>
        <begin position="146"/>
        <end position="252"/>
    </location>
</feature>
<dbReference type="InterPro" id="IPR023997">
    <property type="entry name" value="TonB-dep_OMP_SusC/RagA_CS"/>
</dbReference>
<dbReference type="Pfam" id="PF13715">
    <property type="entry name" value="CarbopepD_reg_2"/>
    <property type="match status" value="1"/>
</dbReference>
<dbReference type="EMBL" id="CP139558">
    <property type="protein sequence ID" value="WPU96243.1"/>
    <property type="molecule type" value="Genomic_DNA"/>
</dbReference>
<keyword evidence="2 7" id="KW-0813">Transport</keyword>
<dbReference type="Gene3D" id="2.60.40.1120">
    <property type="entry name" value="Carboxypeptidase-like, regulatory domain"/>
    <property type="match status" value="1"/>
</dbReference>
<protein>
    <submittedName>
        <fullName evidence="10">TonB-dependent receptor</fullName>
    </submittedName>
</protein>
<dbReference type="InterPro" id="IPR037066">
    <property type="entry name" value="Plug_dom_sf"/>
</dbReference>
<dbReference type="InterPro" id="IPR023996">
    <property type="entry name" value="TonB-dep_OMP_SusC/RagA"/>
</dbReference>
<keyword evidence="5 7" id="KW-0472">Membrane</keyword>
<keyword evidence="10" id="KW-0675">Receptor</keyword>
<keyword evidence="3 7" id="KW-1134">Transmembrane beta strand</keyword>
<feature type="chain" id="PRO_5045859801" evidence="8">
    <location>
        <begin position="43"/>
        <end position="1029"/>
    </location>
</feature>
<dbReference type="NCBIfam" id="TIGR04057">
    <property type="entry name" value="SusC_RagA_signa"/>
    <property type="match status" value="1"/>
</dbReference>
<keyword evidence="11" id="KW-1185">Reference proteome</keyword>
<dbReference type="InterPro" id="IPR008969">
    <property type="entry name" value="CarboxyPept-like_regulatory"/>
</dbReference>
<feature type="signal peptide" evidence="8">
    <location>
        <begin position="1"/>
        <end position="42"/>
    </location>
</feature>
<evidence type="ECO:0000256" key="3">
    <source>
        <dbReference type="ARBA" id="ARBA00022452"/>
    </source>
</evidence>
<dbReference type="NCBIfam" id="TIGR04056">
    <property type="entry name" value="OMP_RagA_SusC"/>
    <property type="match status" value="1"/>
</dbReference>
<comment type="similarity">
    <text evidence="7">Belongs to the TonB-dependent receptor family.</text>
</comment>
<keyword evidence="8" id="KW-0732">Signal</keyword>
<name>A0ABZ0TW25_9SPHI</name>
<evidence type="ECO:0000256" key="4">
    <source>
        <dbReference type="ARBA" id="ARBA00022692"/>
    </source>
</evidence>
<evidence type="ECO:0000256" key="8">
    <source>
        <dbReference type="SAM" id="SignalP"/>
    </source>
</evidence>
<dbReference type="Gene3D" id="2.40.170.20">
    <property type="entry name" value="TonB-dependent receptor, beta-barrel domain"/>
    <property type="match status" value="1"/>
</dbReference>
<evidence type="ECO:0000256" key="7">
    <source>
        <dbReference type="PROSITE-ProRule" id="PRU01360"/>
    </source>
</evidence>
<dbReference type="SUPFAM" id="SSF49464">
    <property type="entry name" value="Carboxypeptidase regulatory domain-like"/>
    <property type="match status" value="1"/>
</dbReference>
<keyword evidence="6 7" id="KW-0998">Cell outer membrane</keyword>